<dbReference type="InterPro" id="IPR035901">
    <property type="entry name" value="GIY-YIG_endonuc_sf"/>
</dbReference>
<dbReference type="SMART" id="SM00465">
    <property type="entry name" value="GIYc"/>
    <property type="match status" value="1"/>
</dbReference>
<evidence type="ECO:0000256" key="1">
    <source>
        <dbReference type="ARBA" id="ARBA00007435"/>
    </source>
</evidence>
<dbReference type="InterPro" id="IPR050190">
    <property type="entry name" value="UPF0213_domain"/>
</dbReference>
<dbReference type="PANTHER" id="PTHR34477:SF1">
    <property type="entry name" value="UPF0213 PROTEIN YHBQ"/>
    <property type="match status" value="1"/>
</dbReference>
<proteinExistence type="inferred from homology"/>
<dbReference type="EMBL" id="MFEI01000008">
    <property type="protein sequence ID" value="OGE81312.1"/>
    <property type="molecule type" value="Genomic_DNA"/>
</dbReference>
<dbReference type="SUPFAM" id="SSF82771">
    <property type="entry name" value="GIY-YIG endonuclease"/>
    <property type="match status" value="1"/>
</dbReference>
<evidence type="ECO:0000313" key="4">
    <source>
        <dbReference type="Proteomes" id="UP000177912"/>
    </source>
</evidence>
<dbReference type="Gene3D" id="3.40.1440.10">
    <property type="entry name" value="GIY-YIG endonuclease"/>
    <property type="match status" value="1"/>
</dbReference>
<comment type="similarity">
    <text evidence="1">Belongs to the UPF0213 family.</text>
</comment>
<evidence type="ECO:0000313" key="3">
    <source>
        <dbReference type="EMBL" id="OGE81312.1"/>
    </source>
</evidence>
<dbReference type="PANTHER" id="PTHR34477">
    <property type="entry name" value="UPF0213 PROTEIN YHBQ"/>
    <property type="match status" value="1"/>
</dbReference>
<dbReference type="CDD" id="cd10456">
    <property type="entry name" value="GIY-YIG_UPF0213"/>
    <property type="match status" value="1"/>
</dbReference>
<dbReference type="AlphaFoldDB" id="A0A1F5NUV8"/>
<accession>A0A1F5NUV8</accession>
<gene>
    <name evidence="3" type="ORF">A2826_02010</name>
</gene>
<reference evidence="3 4" key="1">
    <citation type="journal article" date="2016" name="Nat. Commun.">
        <title>Thousands of microbial genomes shed light on interconnected biogeochemical processes in an aquifer system.</title>
        <authorList>
            <person name="Anantharaman K."/>
            <person name="Brown C.T."/>
            <person name="Hug L.A."/>
            <person name="Sharon I."/>
            <person name="Castelle C.J."/>
            <person name="Probst A.J."/>
            <person name="Thomas B.C."/>
            <person name="Singh A."/>
            <person name="Wilkins M.J."/>
            <person name="Karaoz U."/>
            <person name="Brodie E.L."/>
            <person name="Williams K.H."/>
            <person name="Hubbard S.S."/>
            <person name="Banfield J.F."/>
        </authorList>
    </citation>
    <scope>NUCLEOTIDE SEQUENCE [LARGE SCALE GENOMIC DNA]</scope>
</reference>
<dbReference type="InterPro" id="IPR000305">
    <property type="entry name" value="GIY-YIG_endonuc"/>
</dbReference>
<protein>
    <recommendedName>
        <fullName evidence="2">GIY-YIG domain-containing protein</fullName>
    </recommendedName>
</protein>
<sequence length="84" mass="9939">MKKFYFYILRCKDSTLYCGSTNNTKNRIKRHNAGHGSIYVRAHGGGEMVYFESYPTLAEAMRREVEVKKWTRQKKENLIKAFKL</sequence>
<dbReference type="Proteomes" id="UP000177912">
    <property type="component" value="Unassembled WGS sequence"/>
</dbReference>
<dbReference type="Pfam" id="PF01541">
    <property type="entry name" value="GIY-YIG"/>
    <property type="match status" value="1"/>
</dbReference>
<evidence type="ECO:0000259" key="2">
    <source>
        <dbReference type="PROSITE" id="PS50164"/>
    </source>
</evidence>
<organism evidence="3 4">
    <name type="scientific">Candidatus Doudnabacteria bacterium RIFCSPHIGHO2_01_FULL_43_23</name>
    <dbReference type="NCBI Taxonomy" id="1817822"/>
    <lineage>
        <taxon>Bacteria</taxon>
        <taxon>Candidatus Doudnaibacteriota</taxon>
    </lineage>
</organism>
<feature type="domain" description="GIY-YIG" evidence="2">
    <location>
        <begin position="2"/>
        <end position="78"/>
    </location>
</feature>
<dbReference type="PROSITE" id="PS50164">
    <property type="entry name" value="GIY_YIG"/>
    <property type="match status" value="1"/>
</dbReference>
<comment type="caution">
    <text evidence="3">The sequence shown here is derived from an EMBL/GenBank/DDBJ whole genome shotgun (WGS) entry which is preliminary data.</text>
</comment>
<name>A0A1F5NUV8_9BACT</name>